<dbReference type="GO" id="GO:0009103">
    <property type="term" value="P:lipopolysaccharide biosynthetic process"/>
    <property type="evidence" value="ECO:0007669"/>
    <property type="project" value="UniProtKB-ARBA"/>
</dbReference>
<feature type="transmembrane region" description="Helical" evidence="8">
    <location>
        <begin position="34"/>
        <end position="53"/>
    </location>
</feature>
<evidence type="ECO:0000256" key="4">
    <source>
        <dbReference type="ARBA" id="ARBA00022679"/>
    </source>
</evidence>
<reference evidence="10 11" key="1">
    <citation type="submission" date="2020-08" db="EMBL/GenBank/DDBJ databases">
        <title>A novel species.</title>
        <authorList>
            <person name="Gao J."/>
        </authorList>
    </citation>
    <scope>NUCLEOTIDE SEQUENCE [LARGE SCALE GENOMIC DNA]</scope>
    <source>
        <strain evidence="10 11">CRXT-G-22</strain>
    </source>
</reference>
<dbReference type="GO" id="GO:0005886">
    <property type="term" value="C:plasma membrane"/>
    <property type="evidence" value="ECO:0007669"/>
    <property type="project" value="UniProtKB-SubCell"/>
</dbReference>
<feature type="transmembrane region" description="Helical" evidence="8">
    <location>
        <begin position="91"/>
        <end position="110"/>
    </location>
</feature>
<feature type="domain" description="ArnT-like N-terminal" evidence="9">
    <location>
        <begin position="107"/>
        <end position="250"/>
    </location>
</feature>
<feature type="transmembrane region" description="Helical" evidence="8">
    <location>
        <begin position="117"/>
        <end position="133"/>
    </location>
</feature>
<feature type="transmembrane region" description="Helical" evidence="8">
    <location>
        <begin position="139"/>
        <end position="158"/>
    </location>
</feature>
<name>A0A7H0ICK3_9ACTN</name>
<evidence type="ECO:0000313" key="11">
    <source>
        <dbReference type="Proteomes" id="UP000516052"/>
    </source>
</evidence>
<dbReference type="RefSeq" id="WP_187747530.1">
    <property type="nucleotide sequence ID" value="NZ_CP060828.1"/>
</dbReference>
<feature type="transmembrane region" description="Helical" evidence="8">
    <location>
        <begin position="301"/>
        <end position="319"/>
    </location>
</feature>
<evidence type="ECO:0000259" key="9">
    <source>
        <dbReference type="Pfam" id="PF02366"/>
    </source>
</evidence>
<evidence type="ECO:0000256" key="2">
    <source>
        <dbReference type="ARBA" id="ARBA00022475"/>
    </source>
</evidence>
<feature type="transmembrane region" description="Helical" evidence="8">
    <location>
        <begin position="230"/>
        <end position="249"/>
    </location>
</feature>
<feature type="transmembrane region" description="Helical" evidence="8">
    <location>
        <begin position="165"/>
        <end position="182"/>
    </location>
</feature>
<protein>
    <submittedName>
        <fullName evidence="10">Glycosyltransferase family 39 protein</fullName>
    </submittedName>
</protein>
<dbReference type="InterPro" id="IPR003342">
    <property type="entry name" value="ArnT-like_N"/>
</dbReference>
<proteinExistence type="predicted"/>
<dbReference type="PANTHER" id="PTHR33908:SF11">
    <property type="entry name" value="MEMBRANE PROTEIN"/>
    <property type="match status" value="1"/>
</dbReference>
<dbReference type="AlphaFoldDB" id="A0A7H0ICK3"/>
<accession>A0A7H0ICK3</accession>
<keyword evidence="5 8" id="KW-0812">Transmembrane</keyword>
<keyword evidence="2" id="KW-1003">Cell membrane</keyword>
<feature type="transmembrane region" description="Helical" evidence="8">
    <location>
        <begin position="326"/>
        <end position="345"/>
    </location>
</feature>
<keyword evidence="7 8" id="KW-0472">Membrane</keyword>
<keyword evidence="4 10" id="KW-0808">Transferase</keyword>
<dbReference type="Proteomes" id="UP000516052">
    <property type="component" value="Chromosome"/>
</dbReference>
<evidence type="ECO:0000256" key="7">
    <source>
        <dbReference type="ARBA" id="ARBA00023136"/>
    </source>
</evidence>
<feature type="transmembrane region" description="Helical" evidence="8">
    <location>
        <begin position="392"/>
        <end position="411"/>
    </location>
</feature>
<dbReference type="Pfam" id="PF02366">
    <property type="entry name" value="PMT"/>
    <property type="match status" value="1"/>
</dbReference>
<sequence>MTSTLPAVTAPKVTARHTVVPAPRPARPSRRPDLLLCAALLTAILAVQGWNIAAYPTFSDDEGTYLAQAWAVQEGKGLAHYTYWYDHPPLGWLQLALLTWIPKAFSAGAMTVGSMRAVMLVVTAASAVLLYVLGRRLSLPRWAAGLGMALFGLSPLSVVLQREIFLDNLAVMWTLLAFALAASPSRHLWHHFGAGIAAATAVLTKETMLFVLPAVLLTMWRHSHRDTRKFALTGAVTACVLIGVSYPLFALLKGELLPGSGHVSLWDGVKYQMTRPGSGFILDNGSGAHGVLRSWLYYDRVLIVGGLAGALLLLLTWRWSVTARALAGPSLAVAILAAVALRPGGYLPAMYVIQALPFLALVLAGAVASVAHTVVHKGRRPGERRWVRDARYALAAGLALAAAVYVVPRWYDGDRTAVTADANGPYRSASSWLAREVDDPARTRVLVDDALWLDLVHAGYEPGLGAIWFYKADLDPAVTKTLPNGWKDVDYVVASPTVRRDARDLPTVKAALTHSTPVAVFGAGDDRIEIRRIGGQR</sequence>
<evidence type="ECO:0000313" key="10">
    <source>
        <dbReference type="EMBL" id="QNP70519.1"/>
    </source>
</evidence>
<dbReference type="GO" id="GO:0006493">
    <property type="term" value="P:protein O-linked glycosylation"/>
    <property type="evidence" value="ECO:0007669"/>
    <property type="project" value="InterPro"/>
</dbReference>
<evidence type="ECO:0000256" key="1">
    <source>
        <dbReference type="ARBA" id="ARBA00004651"/>
    </source>
</evidence>
<dbReference type="InterPro" id="IPR050297">
    <property type="entry name" value="LipidA_mod_glycosyltrf_83"/>
</dbReference>
<organism evidence="10 11">
    <name type="scientific">Streptomyces roseirectus</name>
    <dbReference type="NCBI Taxonomy" id="2768066"/>
    <lineage>
        <taxon>Bacteria</taxon>
        <taxon>Bacillati</taxon>
        <taxon>Actinomycetota</taxon>
        <taxon>Actinomycetes</taxon>
        <taxon>Kitasatosporales</taxon>
        <taxon>Streptomycetaceae</taxon>
        <taxon>Streptomyces</taxon>
    </lineage>
</organism>
<keyword evidence="11" id="KW-1185">Reference proteome</keyword>
<dbReference type="KEGG" id="sroi:IAG44_14435"/>
<evidence type="ECO:0000256" key="5">
    <source>
        <dbReference type="ARBA" id="ARBA00022692"/>
    </source>
</evidence>
<comment type="subcellular location">
    <subcellularLocation>
        <location evidence="1">Cell membrane</location>
        <topology evidence="1">Multi-pass membrane protein</topology>
    </subcellularLocation>
</comment>
<dbReference type="GO" id="GO:0000030">
    <property type="term" value="F:mannosyltransferase activity"/>
    <property type="evidence" value="ECO:0007669"/>
    <property type="project" value="InterPro"/>
</dbReference>
<evidence type="ECO:0000256" key="8">
    <source>
        <dbReference type="SAM" id="Phobius"/>
    </source>
</evidence>
<dbReference type="PANTHER" id="PTHR33908">
    <property type="entry name" value="MANNOSYLTRANSFERASE YKCB-RELATED"/>
    <property type="match status" value="1"/>
</dbReference>
<dbReference type="GO" id="GO:0016763">
    <property type="term" value="F:pentosyltransferase activity"/>
    <property type="evidence" value="ECO:0007669"/>
    <property type="project" value="TreeGrafter"/>
</dbReference>
<evidence type="ECO:0000256" key="6">
    <source>
        <dbReference type="ARBA" id="ARBA00022989"/>
    </source>
</evidence>
<keyword evidence="3" id="KW-0328">Glycosyltransferase</keyword>
<keyword evidence="6 8" id="KW-1133">Transmembrane helix</keyword>
<feature type="transmembrane region" description="Helical" evidence="8">
    <location>
        <begin position="194"/>
        <end position="218"/>
    </location>
</feature>
<gene>
    <name evidence="10" type="ORF">IAG44_14435</name>
</gene>
<evidence type="ECO:0000256" key="3">
    <source>
        <dbReference type="ARBA" id="ARBA00022676"/>
    </source>
</evidence>
<dbReference type="EMBL" id="CP060828">
    <property type="protein sequence ID" value="QNP70519.1"/>
    <property type="molecule type" value="Genomic_DNA"/>
</dbReference>
<feature type="transmembrane region" description="Helical" evidence="8">
    <location>
        <begin position="351"/>
        <end position="371"/>
    </location>
</feature>